<dbReference type="PANTHER" id="PTHR35392:SF1">
    <property type="entry name" value="ZN(II)2CYS6 TRANSCRIPTION FACTOR (EUROFUNG)"/>
    <property type="match status" value="1"/>
</dbReference>
<dbReference type="EMBL" id="VICG01000008">
    <property type="protein sequence ID" value="KAA8569295.1"/>
    <property type="molecule type" value="Genomic_DNA"/>
</dbReference>
<proteinExistence type="predicted"/>
<dbReference type="Proteomes" id="UP000322873">
    <property type="component" value="Unassembled WGS sequence"/>
</dbReference>
<name>A0A5M9JQT4_MONFR</name>
<dbReference type="VEuPathDB" id="FungiDB:MFRU_004g01210"/>
<sequence length="706" mass="78808">MDDFLDTSGIDMNNNSNLSIYIQLITFRKGSAEELVIDVPEGCQVETARCLSKRLNYRFRYSYDTRKAVITRNSSFHSLEFLDLNDFETDVQGSFYDEYINTRDTDIDAEISSYQESVMTQLEISGDFEPSGQNVGFAHELFSDGSLNLNAATFDNLINDFQSEHNGGDILSDWIDLVNIVDQHDNMDTEMLDVDTCQVEDSTFDNVLESCEDIQLQTKPPAGIAIQNLITDIPARRESSVATVVVLDTPTPRPLSRVDSFQSMPFDNSQSQEIDIIVNPALSRSEASVSNTPSSYQEGVFSSTPGLSSVPTNYGSSPRRMGPLDSVTRAKANAVKAIGACWRCKFLRKPCDAQTLCSRCMGKHSGPWNSIGCKRGDIKKRMLPISLCLMKSIGPLHSSAISDRSRPQIHANDCHLEIYEQRKKDLLPGIMNAPSPTKVDEFCRSLETGKQFLIGLQPNQLPLMERFKKIAPAVLKPLNDCILTTLWGLLECESTQKAIRPWMGLHNGTLGDFIILLNSAANQLIAYSLTCLRTCIEALHVNELVGLEGSHEACEASICKVDCIKDVELQLEQYLDELSRVIFLKENMRSRIWWLSVFYSLCIQGVIRQALILLSSNDEEVRSTQYLQIAVRLFTVSSGTYDPLIRDWSSESTASSLKDGPSVEDYQDAQLAVKQSDWRLGGIEKSANYLMKLFEDTGGILAEPTP</sequence>
<dbReference type="AlphaFoldDB" id="A0A5M9JQT4"/>
<protein>
    <submittedName>
        <fullName evidence="1">Uncharacterized protein</fullName>
    </submittedName>
</protein>
<evidence type="ECO:0000313" key="2">
    <source>
        <dbReference type="Proteomes" id="UP000322873"/>
    </source>
</evidence>
<accession>A0A5M9JQT4</accession>
<dbReference type="PANTHER" id="PTHR35392">
    <property type="entry name" value="ZN(II)2CYS6 TRANSCRIPTION FACTOR (EUROFUNG)-RELATED-RELATED"/>
    <property type="match status" value="1"/>
</dbReference>
<organism evidence="1 2">
    <name type="scientific">Monilinia fructicola</name>
    <name type="common">Brown rot fungus</name>
    <name type="synonym">Ciboria fructicola</name>
    <dbReference type="NCBI Taxonomy" id="38448"/>
    <lineage>
        <taxon>Eukaryota</taxon>
        <taxon>Fungi</taxon>
        <taxon>Dikarya</taxon>
        <taxon>Ascomycota</taxon>
        <taxon>Pezizomycotina</taxon>
        <taxon>Leotiomycetes</taxon>
        <taxon>Helotiales</taxon>
        <taxon>Sclerotiniaceae</taxon>
        <taxon>Monilinia</taxon>
    </lineage>
</organism>
<keyword evidence="2" id="KW-1185">Reference proteome</keyword>
<reference evidence="1 2" key="1">
    <citation type="submission" date="2019-06" db="EMBL/GenBank/DDBJ databases">
        <title>Genome Sequence of the Brown Rot Fungal Pathogen Monilinia fructicola.</title>
        <authorList>
            <person name="De Miccolis Angelini R.M."/>
            <person name="Landi L."/>
            <person name="Abate D."/>
            <person name="Pollastro S."/>
            <person name="Romanazzi G."/>
            <person name="Faretra F."/>
        </authorList>
    </citation>
    <scope>NUCLEOTIDE SEQUENCE [LARGE SCALE GENOMIC DNA]</scope>
    <source>
        <strain evidence="1 2">Mfrc123</strain>
    </source>
</reference>
<evidence type="ECO:0000313" key="1">
    <source>
        <dbReference type="EMBL" id="KAA8569295.1"/>
    </source>
</evidence>
<comment type="caution">
    <text evidence="1">The sequence shown here is derived from an EMBL/GenBank/DDBJ whole genome shotgun (WGS) entry which is preliminary data.</text>
</comment>
<gene>
    <name evidence="1" type="ORF">EYC84_000953</name>
</gene>
<dbReference type="InterPro" id="IPR052973">
    <property type="entry name" value="Fungal_sec-metab_reg_TF"/>
</dbReference>